<dbReference type="VEuPathDB" id="PiroplasmaDB:BEWA_037300"/>
<keyword evidence="2" id="KW-1185">Reference proteome</keyword>
<dbReference type="PANTHER" id="PTHR43313:SF1">
    <property type="entry name" value="3BETA-HYDROXYSTEROID DEHYDROGENASE DHS-16"/>
    <property type="match status" value="1"/>
</dbReference>
<accession>L1LEI3</accession>
<dbReference type="SUPFAM" id="SSF51735">
    <property type="entry name" value="NAD(P)-binding Rossmann-fold domains"/>
    <property type="match status" value="1"/>
</dbReference>
<name>L1LEI3_THEEQ</name>
<dbReference type="EC" id="1.1.1.30" evidence="1"/>
<dbReference type="KEGG" id="beq:BEWA_037300"/>
<evidence type="ECO:0000313" key="2">
    <source>
        <dbReference type="Proteomes" id="UP000031512"/>
    </source>
</evidence>
<protein>
    <submittedName>
        <fullName evidence="1">Oxidoreductase, short chain dehydrogenase/reductase family member protein</fullName>
        <ecNumber evidence="1">1.1.1.30</ecNumber>
    </submittedName>
</protein>
<comment type="caution">
    <text evidence="1">The sequence shown here is derived from an EMBL/GenBank/DDBJ whole genome shotgun (WGS) entry which is preliminary data.</text>
</comment>
<dbReference type="GeneID" id="15806617"/>
<dbReference type="OrthoDB" id="1274115at2759"/>
<dbReference type="SMR" id="L1LEI3"/>
<dbReference type="Proteomes" id="UP000031512">
    <property type="component" value="Unassembled WGS sequence"/>
</dbReference>
<keyword evidence="1" id="KW-0560">Oxidoreductase</keyword>
<dbReference type="AlphaFoldDB" id="L1LEI3"/>
<dbReference type="Gene3D" id="3.40.50.720">
    <property type="entry name" value="NAD(P)-binding Rossmann-like Domain"/>
    <property type="match status" value="1"/>
</dbReference>
<dbReference type="Pfam" id="PF00106">
    <property type="entry name" value="adh_short"/>
    <property type="match status" value="1"/>
</dbReference>
<dbReference type="PANTHER" id="PTHR43313">
    <property type="entry name" value="SHORT-CHAIN DEHYDROGENASE/REDUCTASE FAMILY 9C"/>
    <property type="match status" value="1"/>
</dbReference>
<dbReference type="InterPro" id="IPR036291">
    <property type="entry name" value="NAD(P)-bd_dom_sf"/>
</dbReference>
<dbReference type="eggNOG" id="KOG1610">
    <property type="taxonomic scope" value="Eukaryota"/>
</dbReference>
<dbReference type="InterPro" id="IPR002347">
    <property type="entry name" value="SDR_fam"/>
</dbReference>
<reference evidence="1 2" key="1">
    <citation type="journal article" date="2012" name="BMC Genomics">
        <title>Comparative genomic analysis and phylogenetic position of Theileria equi.</title>
        <authorList>
            <person name="Kappmeyer L.S."/>
            <person name="Thiagarajan M."/>
            <person name="Herndon D.R."/>
            <person name="Ramsay J.D."/>
            <person name="Caler E."/>
            <person name="Djikeng A."/>
            <person name="Gillespie J.J."/>
            <person name="Lau A.O."/>
            <person name="Roalson E.H."/>
            <person name="Silva J.C."/>
            <person name="Silva M.G."/>
            <person name="Suarez C.E."/>
            <person name="Ueti M.W."/>
            <person name="Nene V.M."/>
            <person name="Mealey R.H."/>
            <person name="Knowles D.P."/>
            <person name="Brayton K.A."/>
        </authorList>
    </citation>
    <scope>NUCLEOTIDE SEQUENCE [LARGE SCALE GENOMIC DNA]</scope>
    <source>
        <strain evidence="1 2">WA</strain>
    </source>
</reference>
<dbReference type="EMBL" id="ACOU01000002">
    <property type="protein sequence ID" value="EKX73694.1"/>
    <property type="molecule type" value="Genomic_DNA"/>
</dbReference>
<organism evidence="1 2">
    <name type="scientific">Theileria equi strain WA</name>
    <dbReference type="NCBI Taxonomy" id="1537102"/>
    <lineage>
        <taxon>Eukaryota</taxon>
        <taxon>Sar</taxon>
        <taxon>Alveolata</taxon>
        <taxon>Apicomplexa</taxon>
        <taxon>Aconoidasida</taxon>
        <taxon>Piroplasmida</taxon>
        <taxon>Theileriidae</taxon>
        <taxon>Theileria</taxon>
    </lineage>
</organism>
<gene>
    <name evidence="1" type="ORF">BEWA_037300</name>
</gene>
<dbReference type="GO" id="GO:0008202">
    <property type="term" value="P:steroid metabolic process"/>
    <property type="evidence" value="ECO:0007669"/>
    <property type="project" value="TreeGrafter"/>
</dbReference>
<sequence length="240" mass="26475">MKSVLVTGSDSGLGLSLCKELIKRGFFVIASCKSKKGLNKIKRVLEISEFDQEDVDIAEELAAEREPRKGISILLDVTSDASVENAARVVSDGIKSGKAPNLHALVNNAGIWRFSLIEESCLSVESRLRELERWKLIMETNLIGPVRVTLGFLPVLKMSKGSRIIFVSSVLDRIAMPGQSSYISSKYALRGFHEALLHDLMHSGVQSIIICPGAIRDTCLFDYDFSLPDDPRGFKESLSM</sequence>
<dbReference type="STRING" id="1537102.L1LEI3"/>
<dbReference type="RefSeq" id="XP_004833146.1">
    <property type="nucleotide sequence ID" value="XM_004833089.1"/>
</dbReference>
<evidence type="ECO:0000313" key="1">
    <source>
        <dbReference type="EMBL" id="EKX73694.1"/>
    </source>
</evidence>
<proteinExistence type="predicted"/>
<dbReference type="GO" id="GO:0003858">
    <property type="term" value="F:3-hydroxybutyrate dehydrogenase activity"/>
    <property type="evidence" value="ECO:0007669"/>
    <property type="project" value="UniProtKB-EC"/>
</dbReference>
<dbReference type="PRINTS" id="PR00081">
    <property type="entry name" value="GDHRDH"/>
</dbReference>